<sequence length="58" mass="6050">MNPTDHQHLIDELDTLLARIATLLQGFESTGCNLSMKADYIALGACAEAAAGACARDG</sequence>
<dbReference type="EMBL" id="CP001157">
    <property type="protein sequence ID" value="ACO78953.1"/>
    <property type="molecule type" value="Genomic_DNA"/>
</dbReference>
<organism evidence="1 2">
    <name type="scientific">Azotobacter vinelandii (strain DJ / ATCC BAA-1303)</name>
    <dbReference type="NCBI Taxonomy" id="322710"/>
    <lineage>
        <taxon>Bacteria</taxon>
        <taxon>Pseudomonadati</taxon>
        <taxon>Pseudomonadota</taxon>
        <taxon>Gammaproteobacteria</taxon>
        <taxon>Pseudomonadales</taxon>
        <taxon>Pseudomonadaceae</taxon>
        <taxon>Azotobacter</taxon>
    </lineage>
</organism>
<protein>
    <submittedName>
        <fullName evidence="1">Uncharacterized protein</fullName>
    </submittedName>
</protein>
<evidence type="ECO:0000313" key="1">
    <source>
        <dbReference type="EMBL" id="ACO78953.1"/>
    </source>
</evidence>
<dbReference type="HOGENOM" id="CLU_2969399_0_0_6"/>
<dbReference type="Proteomes" id="UP000002424">
    <property type="component" value="Chromosome"/>
</dbReference>
<dbReference type="RefSeq" id="WP_012701341.1">
    <property type="nucleotide sequence ID" value="NC_012560.1"/>
</dbReference>
<evidence type="ECO:0000313" key="2">
    <source>
        <dbReference type="Proteomes" id="UP000002424"/>
    </source>
</evidence>
<name>C1DKV1_AZOVD</name>
<reference evidence="1 2" key="1">
    <citation type="journal article" date="2009" name="J. Bacteriol.">
        <title>Genome sequence of Azotobacter vinelandii, an obligate aerobe specialized to support diverse anaerobic metabolic processes.</title>
        <authorList>
            <person name="Setubal J.C."/>
            <person name="dos Santos P."/>
            <person name="Goldman B.S."/>
            <person name="Ertesvag H."/>
            <person name="Espin G."/>
            <person name="Rubio L.M."/>
            <person name="Valla S."/>
            <person name="Almeida N.F."/>
            <person name="Balasubramanian D."/>
            <person name="Cromes L."/>
            <person name="Curatti L."/>
            <person name="Du Z."/>
            <person name="Godsy E."/>
            <person name="Goodner B."/>
            <person name="Hellner-Burris K."/>
            <person name="Hernandez J.A."/>
            <person name="Houmiel K."/>
            <person name="Imperial J."/>
            <person name="Kennedy C."/>
            <person name="Larson T.J."/>
            <person name="Latreille P."/>
            <person name="Ligon L.S."/>
            <person name="Lu J."/>
            <person name="Maerk M."/>
            <person name="Miller N.M."/>
            <person name="Norton S."/>
            <person name="O'Carroll I.P."/>
            <person name="Paulsen I."/>
            <person name="Raulfs E.C."/>
            <person name="Roemer R."/>
            <person name="Rosser J."/>
            <person name="Segura D."/>
            <person name="Slater S."/>
            <person name="Stricklin S.L."/>
            <person name="Studholme D.J."/>
            <person name="Sun J."/>
            <person name="Viana C.J."/>
            <person name="Wallin E."/>
            <person name="Wang B."/>
            <person name="Wheeler C."/>
            <person name="Zhu H."/>
            <person name="Dean D.R."/>
            <person name="Dixon R."/>
            <person name="Wood D."/>
        </authorList>
    </citation>
    <scope>NUCLEOTIDE SEQUENCE [LARGE SCALE GENOMIC DNA]</scope>
    <source>
        <strain evidence="2">DJ / ATCC BAA-1303</strain>
    </source>
</reference>
<proteinExistence type="predicted"/>
<keyword evidence="2" id="KW-1185">Reference proteome</keyword>
<dbReference type="GeneID" id="88188269"/>
<gene>
    <name evidence="1" type="ordered locus">Avin_27810</name>
</gene>
<dbReference type="EnsemblBacteria" id="ACO78953">
    <property type="protein sequence ID" value="ACO78953"/>
    <property type="gene ID" value="Avin_27810"/>
</dbReference>
<accession>C1DKV1</accession>
<dbReference type="KEGG" id="avn:Avin_27810"/>
<dbReference type="AlphaFoldDB" id="C1DKV1"/>